<feature type="active site" description="Charge relay system" evidence="5">
    <location>
        <position position="158"/>
    </location>
</feature>
<dbReference type="Pfam" id="PF00082">
    <property type="entry name" value="Peptidase_S8"/>
    <property type="match status" value="1"/>
</dbReference>
<keyword evidence="3 5" id="KW-0378">Hydrolase</keyword>
<sequence length="1199" mass="127917">MPRPAILIKLAGAPEQGFAGLRLDTGARLTPLFGVPGGDPALAGVAPGRPRAWFRAEAPEGFMTPAAAWDAAHAAVRDGLGVADAAVLAAEPDLEQVWPGEPARAAFGAAGGPEGQKGAPFDLGPGFGWHLDDAHSGLRAAREAVGAAGAGITIVHLDTGYDPAHRALPRNLDTARARNFVEGTNSAVDMAPASGVLTNRGHGTGTIGLLAGGDTRGLRSDPAIPNGFGPLGGAPEARVVPVRIANSVVHFWTSTVARGIDYARRIGADVVSMSMGGLPSASWADAVNAAYEAGVLIVCAAGNSFNGLPTSLIVYPARFNRVLAACGVMAKGNPYHGLGGPMEGCAGPMSKMRTAMAAYTPNAPWARIGSPDVIDMDGAGTSAATPQLAAAAALWLARHGDKYQRSWQRVEAARSALYHSAGRAGDAPDGTVDPLLGRGLLRARAALDMRPSAASLTRTAPDSASHAFLRLATSAFGAAEPDPRRLAMLRLELSQLALATPAAARALADPDDPAAVGDALGRRRLLEAILDEGHPSAALRAGLGAALGRGALQPPKPRPPAPPSTAPETSSGPGVPGSGAKIPRRIVERKPTKRRLRIFATDPGDSRSLRRSFVNVATVEIPWEEKLEPGPVGEYLEVIDIDPASGVAYPPVDLDAGALLAQDGIAPSEGNPNFHQQMVYAVAMRTIRNFELALGRRALWADHNWRDDKGAWHTDFVRRLRIYPHALRERNAYYSPERVALLFGYFAETGSASQSRNTVFSCLSHDIVAHETTHALLDGLHRRFKEPTSPDAFAFHEAFADIVAIFQHFTFPELLRYELRRLRGDLTRASILSDLARQFGQALHNGRALRQAIGDGPAGVFEDTGEAPAPAENYMDVSEPHRRGAILVAAIFEAFLAIFNRRTEDLLRLATSGTGVLGPGALPPDLIERLAREAVHVAQRILTSAIRALDYMPPVDPTFGDYLRAIVTADAEVSADSESGFRVAFAEAFARRGIYPSDVPIVSPDGLLWQGPAEPERWKGLRLFLRRAKVNLPDYNARDRSIVRRAAERAAVDLHDWLVRSLDAEMARSLGLDLALKIEVHSLRPAQRVTADGETRTDLVAVITQKKRLPRDPADPDGPSFTFRGGCVLILDREYDADCPIRYAISRPIFNESRARRVREYQFGGGVTDAYGDAATAFEGGARSRAEPFALVHAELGRE</sequence>
<evidence type="ECO:0000256" key="2">
    <source>
        <dbReference type="ARBA" id="ARBA00022670"/>
    </source>
</evidence>
<gene>
    <name evidence="8" type="ORF">FJM51_15300</name>
</gene>
<evidence type="ECO:0000259" key="7">
    <source>
        <dbReference type="Pfam" id="PF00082"/>
    </source>
</evidence>
<keyword evidence="4 5" id="KW-0720">Serine protease</keyword>
<evidence type="ECO:0000313" key="9">
    <source>
        <dbReference type="Proteomes" id="UP000319255"/>
    </source>
</evidence>
<dbReference type="GO" id="GO:0004252">
    <property type="term" value="F:serine-type endopeptidase activity"/>
    <property type="evidence" value="ECO:0007669"/>
    <property type="project" value="UniProtKB-UniRule"/>
</dbReference>
<dbReference type="RefSeq" id="WP_140455012.1">
    <property type="nucleotide sequence ID" value="NZ_VFRP01000016.1"/>
</dbReference>
<dbReference type="OrthoDB" id="178184at2"/>
<dbReference type="InterPro" id="IPR015500">
    <property type="entry name" value="Peptidase_S8_subtilisin-rel"/>
</dbReference>
<dbReference type="PROSITE" id="PS51892">
    <property type="entry name" value="SUBTILASE"/>
    <property type="match status" value="1"/>
</dbReference>
<comment type="similarity">
    <text evidence="1 5">Belongs to the peptidase S8 family.</text>
</comment>
<dbReference type="PRINTS" id="PR00723">
    <property type="entry name" value="SUBTILISIN"/>
</dbReference>
<accession>A0A501WPT1</accession>
<dbReference type="AlphaFoldDB" id="A0A501WPT1"/>
<evidence type="ECO:0000256" key="1">
    <source>
        <dbReference type="ARBA" id="ARBA00011073"/>
    </source>
</evidence>
<dbReference type="GO" id="GO:0006508">
    <property type="term" value="P:proteolysis"/>
    <property type="evidence" value="ECO:0007669"/>
    <property type="project" value="UniProtKB-KW"/>
</dbReference>
<dbReference type="CDD" id="cd09598">
    <property type="entry name" value="M4_like"/>
    <property type="match status" value="1"/>
</dbReference>
<dbReference type="SUPFAM" id="SSF55486">
    <property type="entry name" value="Metalloproteases ('zincins'), catalytic domain"/>
    <property type="match status" value="1"/>
</dbReference>
<evidence type="ECO:0000256" key="5">
    <source>
        <dbReference type="PROSITE-ProRule" id="PRU01240"/>
    </source>
</evidence>
<keyword evidence="9" id="KW-1185">Reference proteome</keyword>
<name>A0A501WPT1_9RHOB</name>
<dbReference type="EMBL" id="VFRP01000016">
    <property type="protein sequence ID" value="TPE49247.1"/>
    <property type="molecule type" value="Genomic_DNA"/>
</dbReference>
<feature type="active site" description="Charge relay system" evidence="5">
    <location>
        <position position="382"/>
    </location>
</feature>
<dbReference type="InterPro" id="IPR050131">
    <property type="entry name" value="Peptidase_S8_subtilisin-like"/>
</dbReference>
<evidence type="ECO:0000256" key="3">
    <source>
        <dbReference type="ARBA" id="ARBA00022801"/>
    </source>
</evidence>
<feature type="region of interest" description="Disordered" evidence="6">
    <location>
        <begin position="548"/>
        <end position="587"/>
    </location>
</feature>
<protein>
    <submittedName>
        <fullName evidence="8">Peptidase S8</fullName>
    </submittedName>
</protein>
<evidence type="ECO:0000313" key="8">
    <source>
        <dbReference type="EMBL" id="TPE49247.1"/>
    </source>
</evidence>
<evidence type="ECO:0000256" key="6">
    <source>
        <dbReference type="SAM" id="MobiDB-lite"/>
    </source>
</evidence>
<reference evidence="8 9" key="1">
    <citation type="submission" date="2019-06" db="EMBL/GenBank/DDBJ databases">
        <title>A novel bacterium of genus Amaricoccus, isolated from marine sediment.</title>
        <authorList>
            <person name="Huang H."/>
            <person name="Mo K."/>
            <person name="Hu Y."/>
        </authorList>
    </citation>
    <scope>NUCLEOTIDE SEQUENCE [LARGE SCALE GENOMIC DNA]</scope>
    <source>
        <strain evidence="8 9">HB172011</strain>
    </source>
</reference>
<keyword evidence="2 5" id="KW-0645">Protease</keyword>
<evidence type="ECO:0000256" key="4">
    <source>
        <dbReference type="ARBA" id="ARBA00022825"/>
    </source>
</evidence>
<organism evidence="8 9">
    <name type="scientific">Amaricoccus solimangrovi</name>
    <dbReference type="NCBI Taxonomy" id="2589815"/>
    <lineage>
        <taxon>Bacteria</taxon>
        <taxon>Pseudomonadati</taxon>
        <taxon>Pseudomonadota</taxon>
        <taxon>Alphaproteobacteria</taxon>
        <taxon>Rhodobacterales</taxon>
        <taxon>Paracoccaceae</taxon>
        <taxon>Amaricoccus</taxon>
    </lineage>
</organism>
<feature type="active site" description="Charge relay system" evidence="5">
    <location>
        <position position="202"/>
    </location>
</feature>
<dbReference type="InterPro" id="IPR000209">
    <property type="entry name" value="Peptidase_S8/S53_dom"/>
</dbReference>
<dbReference type="PANTHER" id="PTHR43806">
    <property type="entry name" value="PEPTIDASE S8"/>
    <property type="match status" value="1"/>
</dbReference>
<dbReference type="PANTHER" id="PTHR43806:SF11">
    <property type="entry name" value="CEREVISIN-RELATED"/>
    <property type="match status" value="1"/>
</dbReference>
<dbReference type="Gene3D" id="3.40.50.200">
    <property type="entry name" value="Peptidase S8/S53 domain"/>
    <property type="match status" value="1"/>
</dbReference>
<feature type="domain" description="Peptidase S8/S53" evidence="7">
    <location>
        <begin position="149"/>
        <end position="432"/>
    </location>
</feature>
<feature type="compositionally biased region" description="Pro residues" evidence="6">
    <location>
        <begin position="554"/>
        <end position="565"/>
    </location>
</feature>
<comment type="caution">
    <text evidence="8">The sequence shown here is derived from an EMBL/GenBank/DDBJ whole genome shotgun (WGS) entry which is preliminary data.</text>
</comment>
<dbReference type="InterPro" id="IPR036852">
    <property type="entry name" value="Peptidase_S8/S53_dom_sf"/>
</dbReference>
<dbReference type="Proteomes" id="UP000319255">
    <property type="component" value="Unassembled WGS sequence"/>
</dbReference>
<proteinExistence type="inferred from homology"/>
<dbReference type="SUPFAM" id="SSF52743">
    <property type="entry name" value="Subtilisin-like"/>
    <property type="match status" value="1"/>
</dbReference>